<dbReference type="CDD" id="cd06171">
    <property type="entry name" value="Sigma70_r4"/>
    <property type="match status" value="1"/>
</dbReference>
<dbReference type="SUPFAM" id="SSF88946">
    <property type="entry name" value="Sigma2 domain of RNA polymerase sigma factors"/>
    <property type="match status" value="1"/>
</dbReference>
<dbReference type="RefSeq" id="WP_053418666.1">
    <property type="nucleotide sequence ID" value="NZ_LILB01000008.1"/>
</dbReference>
<dbReference type="Pfam" id="PF04542">
    <property type="entry name" value="Sigma70_r2"/>
    <property type="match status" value="1"/>
</dbReference>
<dbReference type="InterPro" id="IPR013324">
    <property type="entry name" value="RNA_pol_sigma_r3/r4-like"/>
</dbReference>
<reference evidence="8" key="1">
    <citation type="submission" date="2015-08" db="EMBL/GenBank/DDBJ databases">
        <title>Fjat-10028 dsm 16317.</title>
        <authorList>
            <person name="Liu B."/>
            <person name="Wang J."/>
            <person name="Zhu Y."/>
            <person name="Liu G."/>
            <person name="Chen Q."/>
            <person name="Chen Z."/>
            <person name="Lan J."/>
            <person name="Che J."/>
            <person name="Ge C."/>
            <person name="Shi H."/>
            <person name="Pan Z."/>
            <person name="Liu X."/>
        </authorList>
    </citation>
    <scope>NUCLEOTIDE SEQUENCE [LARGE SCALE GENOMIC DNA]</scope>
    <source>
        <strain evidence="8">DSM 16317</strain>
    </source>
</reference>
<dbReference type="InterPro" id="IPR013325">
    <property type="entry name" value="RNA_pol_sigma_r2"/>
</dbReference>
<evidence type="ECO:0000313" key="8">
    <source>
        <dbReference type="Proteomes" id="UP000036867"/>
    </source>
</evidence>
<feature type="domain" description="RNA polymerase sigma-70 region 2" evidence="5">
    <location>
        <begin position="23"/>
        <end position="88"/>
    </location>
</feature>
<sequence length="172" mass="19966">MEPQELAQQAIKEDDNAFLAIMQLYKNDLYRTAYAFLKNEHDAIEAVQEVTVRAYQKIHTLKEPAYTKTWLIRIMMNYCQDQIAKNKRFTSNEKLQEIATMDDTSFLELNEAMASLSKKDQQLITLKYLQDTKIKDIAVLENIPEGTVKSRLHKALQSLRTFWSKGGENTDV</sequence>
<dbReference type="GeneID" id="301138252"/>
<keyword evidence="2" id="KW-0805">Transcription regulation</keyword>
<evidence type="ECO:0000259" key="5">
    <source>
        <dbReference type="Pfam" id="PF04542"/>
    </source>
</evidence>
<gene>
    <name evidence="7" type="ORF">AMD00_19335</name>
</gene>
<dbReference type="SUPFAM" id="SSF88659">
    <property type="entry name" value="Sigma3 and sigma4 domains of RNA polymerase sigma factors"/>
    <property type="match status" value="1"/>
</dbReference>
<dbReference type="GO" id="GO:0006352">
    <property type="term" value="P:DNA-templated transcription initiation"/>
    <property type="evidence" value="ECO:0007669"/>
    <property type="project" value="InterPro"/>
</dbReference>
<dbReference type="GO" id="GO:0016987">
    <property type="term" value="F:sigma factor activity"/>
    <property type="evidence" value="ECO:0007669"/>
    <property type="project" value="UniProtKB-KW"/>
</dbReference>
<keyword evidence="4" id="KW-0804">Transcription</keyword>
<dbReference type="Gene3D" id="1.10.10.10">
    <property type="entry name" value="Winged helix-like DNA-binding domain superfamily/Winged helix DNA-binding domain"/>
    <property type="match status" value="1"/>
</dbReference>
<accession>A0A0M0LAV7</accession>
<evidence type="ECO:0000259" key="6">
    <source>
        <dbReference type="Pfam" id="PF08281"/>
    </source>
</evidence>
<evidence type="ECO:0000256" key="1">
    <source>
        <dbReference type="ARBA" id="ARBA00010641"/>
    </source>
</evidence>
<evidence type="ECO:0000313" key="7">
    <source>
        <dbReference type="EMBL" id="KOO47793.1"/>
    </source>
</evidence>
<proteinExistence type="inferred from homology"/>
<dbReference type="InterPro" id="IPR007627">
    <property type="entry name" value="RNA_pol_sigma70_r2"/>
</dbReference>
<comment type="caution">
    <text evidence="7">The sequence shown here is derived from an EMBL/GenBank/DDBJ whole genome shotgun (WGS) entry which is preliminary data.</text>
</comment>
<dbReference type="InterPro" id="IPR039425">
    <property type="entry name" value="RNA_pol_sigma-70-like"/>
</dbReference>
<dbReference type="OrthoDB" id="9782703at2"/>
<dbReference type="InterPro" id="IPR036388">
    <property type="entry name" value="WH-like_DNA-bd_sf"/>
</dbReference>
<dbReference type="PANTHER" id="PTHR43133:SF51">
    <property type="entry name" value="RNA POLYMERASE SIGMA FACTOR"/>
    <property type="match status" value="1"/>
</dbReference>
<evidence type="ECO:0000256" key="4">
    <source>
        <dbReference type="ARBA" id="ARBA00023163"/>
    </source>
</evidence>
<organism evidence="7 8">
    <name type="scientific">Viridibacillus arvi</name>
    <dbReference type="NCBI Taxonomy" id="263475"/>
    <lineage>
        <taxon>Bacteria</taxon>
        <taxon>Bacillati</taxon>
        <taxon>Bacillota</taxon>
        <taxon>Bacilli</taxon>
        <taxon>Bacillales</taxon>
        <taxon>Caryophanaceae</taxon>
        <taxon>Viridibacillus</taxon>
    </lineage>
</organism>
<dbReference type="STRING" id="263475.AMD00_19335"/>
<evidence type="ECO:0000256" key="2">
    <source>
        <dbReference type="ARBA" id="ARBA00023015"/>
    </source>
</evidence>
<feature type="domain" description="RNA polymerase sigma factor 70 region 4 type 2" evidence="6">
    <location>
        <begin position="107"/>
        <end position="159"/>
    </location>
</feature>
<dbReference type="Gene3D" id="1.10.1740.10">
    <property type="match status" value="1"/>
</dbReference>
<dbReference type="InterPro" id="IPR013249">
    <property type="entry name" value="RNA_pol_sigma70_r4_t2"/>
</dbReference>
<dbReference type="Proteomes" id="UP000036867">
    <property type="component" value="Unassembled WGS sequence"/>
</dbReference>
<evidence type="ECO:0000256" key="3">
    <source>
        <dbReference type="ARBA" id="ARBA00023082"/>
    </source>
</evidence>
<dbReference type="Pfam" id="PF08281">
    <property type="entry name" value="Sigma70_r4_2"/>
    <property type="match status" value="1"/>
</dbReference>
<keyword evidence="3" id="KW-0731">Sigma factor</keyword>
<name>A0A0M0LAV7_9BACL</name>
<dbReference type="AlphaFoldDB" id="A0A0M0LAV7"/>
<comment type="similarity">
    <text evidence="1">Belongs to the sigma-70 factor family. ECF subfamily.</text>
</comment>
<dbReference type="NCBIfam" id="TIGR02937">
    <property type="entry name" value="sigma70-ECF"/>
    <property type="match status" value="1"/>
</dbReference>
<dbReference type="PANTHER" id="PTHR43133">
    <property type="entry name" value="RNA POLYMERASE ECF-TYPE SIGMA FACTO"/>
    <property type="match status" value="1"/>
</dbReference>
<dbReference type="InterPro" id="IPR014284">
    <property type="entry name" value="RNA_pol_sigma-70_dom"/>
</dbReference>
<dbReference type="GO" id="GO:0003677">
    <property type="term" value="F:DNA binding"/>
    <property type="evidence" value="ECO:0007669"/>
    <property type="project" value="InterPro"/>
</dbReference>
<keyword evidence="8" id="KW-1185">Reference proteome</keyword>
<protein>
    <submittedName>
        <fullName evidence="7">RNA polymerase subunit sigma-24</fullName>
    </submittedName>
</protein>
<dbReference type="EMBL" id="LILB01000008">
    <property type="protein sequence ID" value="KOO47793.1"/>
    <property type="molecule type" value="Genomic_DNA"/>
</dbReference>